<feature type="domain" description="Prephenate dehydratase" evidence="20">
    <location>
        <begin position="100"/>
        <end position="275"/>
    </location>
</feature>
<keyword evidence="10" id="KW-0028">Amino-acid biosynthesis</keyword>
<dbReference type="PROSITE" id="PS51671">
    <property type="entry name" value="ACT"/>
    <property type="match status" value="1"/>
</dbReference>
<dbReference type="PIRSF" id="PIRSF001500">
    <property type="entry name" value="Chor_mut_pdt_Ppr"/>
    <property type="match status" value="1"/>
</dbReference>
<dbReference type="RefSeq" id="WP_026609133.1">
    <property type="nucleotide sequence ID" value="NZ_OX458333.1"/>
</dbReference>
<evidence type="ECO:0000256" key="8">
    <source>
        <dbReference type="ARBA" id="ARBA00014401"/>
    </source>
</evidence>
<dbReference type="EC" id="4.2.1.51" evidence="7"/>
<evidence type="ECO:0000256" key="14">
    <source>
        <dbReference type="ARBA" id="ARBA00023239"/>
    </source>
</evidence>
<comment type="function">
    <text evidence="2">Catalyzes the Claisen rearrangement of chorismate to prephenate and the decarboxylation/dehydration of prephenate to phenylpyruvate.</text>
</comment>
<dbReference type="InterPro" id="IPR002701">
    <property type="entry name" value="CM_II_prokaryot"/>
</dbReference>
<dbReference type="InterPro" id="IPR018528">
    <property type="entry name" value="Preph_deHydtase_CS"/>
</dbReference>
<dbReference type="PROSITE" id="PS00858">
    <property type="entry name" value="PREPHENATE_DEHYDR_2"/>
    <property type="match status" value="1"/>
</dbReference>
<dbReference type="SMART" id="SM00830">
    <property type="entry name" value="CM_2"/>
    <property type="match status" value="1"/>
</dbReference>
<comment type="subcellular location">
    <subcellularLocation>
        <location evidence="3">Cytoplasm</location>
    </subcellularLocation>
</comment>
<comment type="pathway">
    <text evidence="5">Metabolic intermediate biosynthesis; prephenate biosynthesis; prephenate from chorismate: step 1/1.</text>
</comment>
<comment type="catalytic activity">
    <reaction evidence="1">
        <text>chorismate = prephenate</text>
        <dbReference type="Rhea" id="RHEA:13897"/>
        <dbReference type="ChEBI" id="CHEBI:29748"/>
        <dbReference type="ChEBI" id="CHEBI:29934"/>
        <dbReference type="EC" id="5.4.99.5"/>
    </reaction>
</comment>
<dbReference type="NCBIfam" id="NF008865">
    <property type="entry name" value="PRK11898.1"/>
    <property type="match status" value="1"/>
</dbReference>
<evidence type="ECO:0000256" key="9">
    <source>
        <dbReference type="ARBA" id="ARBA00022490"/>
    </source>
</evidence>
<proteinExistence type="predicted"/>
<evidence type="ECO:0000313" key="23">
    <source>
        <dbReference type="Proteomes" id="UP001162030"/>
    </source>
</evidence>
<evidence type="ECO:0000256" key="6">
    <source>
        <dbReference type="ARBA" id="ARBA00012404"/>
    </source>
</evidence>
<dbReference type="InterPro" id="IPR036979">
    <property type="entry name" value="CM_dom_sf"/>
</dbReference>
<dbReference type="Gene3D" id="3.30.70.260">
    <property type="match status" value="1"/>
</dbReference>
<dbReference type="Pfam" id="PF01842">
    <property type="entry name" value="ACT"/>
    <property type="match status" value="1"/>
</dbReference>
<evidence type="ECO:0000256" key="11">
    <source>
        <dbReference type="ARBA" id="ARBA00023141"/>
    </source>
</evidence>
<dbReference type="PROSITE" id="PS51171">
    <property type="entry name" value="PREPHENATE_DEHYDR_3"/>
    <property type="match status" value="1"/>
</dbReference>
<evidence type="ECO:0000259" key="20">
    <source>
        <dbReference type="PROSITE" id="PS51171"/>
    </source>
</evidence>
<keyword evidence="15" id="KW-0511">Multifunctional enzyme</keyword>
<evidence type="ECO:0000259" key="19">
    <source>
        <dbReference type="PROSITE" id="PS51168"/>
    </source>
</evidence>
<name>A0ABM9I5J1_9GAMM</name>
<keyword evidence="12" id="KW-0584">Phenylalanine biosynthesis</keyword>
<keyword evidence="11" id="KW-0057">Aromatic amino acid biosynthesis</keyword>
<dbReference type="EMBL" id="OX458333">
    <property type="protein sequence ID" value="CAI8905810.1"/>
    <property type="molecule type" value="Genomic_DNA"/>
</dbReference>
<evidence type="ECO:0000256" key="7">
    <source>
        <dbReference type="ARBA" id="ARBA00013147"/>
    </source>
</evidence>
<evidence type="ECO:0000256" key="10">
    <source>
        <dbReference type="ARBA" id="ARBA00022605"/>
    </source>
</evidence>
<evidence type="ECO:0000256" key="5">
    <source>
        <dbReference type="ARBA" id="ARBA00004817"/>
    </source>
</evidence>
<dbReference type="PANTHER" id="PTHR21022">
    <property type="entry name" value="PREPHENATE DEHYDRATASE P PROTEIN"/>
    <property type="match status" value="1"/>
</dbReference>
<evidence type="ECO:0000256" key="12">
    <source>
        <dbReference type="ARBA" id="ARBA00023222"/>
    </source>
</evidence>
<dbReference type="GO" id="GO:0004664">
    <property type="term" value="F:prephenate dehydratase activity"/>
    <property type="evidence" value="ECO:0007669"/>
    <property type="project" value="UniProtKB-EC"/>
</dbReference>
<comment type="catalytic activity">
    <reaction evidence="18">
        <text>prephenate + H(+) = 3-phenylpyruvate + CO2 + H2O</text>
        <dbReference type="Rhea" id="RHEA:21648"/>
        <dbReference type="ChEBI" id="CHEBI:15377"/>
        <dbReference type="ChEBI" id="CHEBI:15378"/>
        <dbReference type="ChEBI" id="CHEBI:16526"/>
        <dbReference type="ChEBI" id="CHEBI:18005"/>
        <dbReference type="ChEBI" id="CHEBI:29934"/>
        <dbReference type="EC" id="4.2.1.51"/>
    </reaction>
</comment>
<comment type="pathway">
    <text evidence="4">Amino-acid biosynthesis; L-phenylalanine biosynthesis; phenylpyruvate from prephenate: step 1/1.</text>
</comment>
<dbReference type="EC" id="5.4.99.5" evidence="6"/>
<feature type="domain" description="ACT" evidence="21">
    <location>
        <begin position="287"/>
        <end position="364"/>
    </location>
</feature>
<dbReference type="PROSITE" id="PS00857">
    <property type="entry name" value="PREPHENATE_DEHYDR_1"/>
    <property type="match status" value="1"/>
</dbReference>
<dbReference type="SUPFAM" id="SSF53850">
    <property type="entry name" value="Periplasmic binding protein-like II"/>
    <property type="match status" value="1"/>
</dbReference>
<dbReference type="PROSITE" id="PS51168">
    <property type="entry name" value="CHORISMATE_MUT_2"/>
    <property type="match status" value="1"/>
</dbReference>
<evidence type="ECO:0000256" key="17">
    <source>
        <dbReference type="ARBA" id="ARBA00031520"/>
    </source>
</evidence>
<dbReference type="InterPro" id="IPR002912">
    <property type="entry name" value="ACT_dom"/>
</dbReference>
<feature type="domain" description="Chorismate mutase" evidence="19">
    <location>
        <begin position="8"/>
        <end position="100"/>
    </location>
</feature>
<dbReference type="InterPro" id="IPR010957">
    <property type="entry name" value="G/b/e-P-prot_chorismate_mutase"/>
</dbReference>
<dbReference type="CDD" id="cd04905">
    <property type="entry name" value="ACT_CM-PDT"/>
    <property type="match status" value="1"/>
</dbReference>
<dbReference type="GO" id="GO:0004106">
    <property type="term" value="F:chorismate mutase activity"/>
    <property type="evidence" value="ECO:0007669"/>
    <property type="project" value="UniProtKB-EC"/>
</dbReference>
<keyword evidence="9" id="KW-0963">Cytoplasm</keyword>
<reference evidence="22 23" key="1">
    <citation type="submission" date="2023-03" db="EMBL/GenBank/DDBJ databases">
        <authorList>
            <person name="Pearce D."/>
        </authorList>
    </citation>
    <scope>NUCLEOTIDE SEQUENCE [LARGE SCALE GENOMIC DNA]</scope>
    <source>
        <strain evidence="22">Msz</strain>
    </source>
</reference>
<dbReference type="NCBIfam" id="TIGR01807">
    <property type="entry name" value="CM_P2"/>
    <property type="match status" value="1"/>
</dbReference>
<evidence type="ECO:0000256" key="2">
    <source>
        <dbReference type="ARBA" id="ARBA00002364"/>
    </source>
</evidence>
<keyword evidence="14 22" id="KW-0456">Lyase</keyword>
<protein>
    <recommendedName>
        <fullName evidence="8">Bifunctional chorismate mutase/prephenate dehydratase</fullName>
        <ecNumber evidence="7">4.2.1.51</ecNumber>
        <ecNumber evidence="6">5.4.99.5</ecNumber>
    </recommendedName>
    <alternativeName>
        <fullName evidence="17">Chorismate mutase-prephenate dehydratase</fullName>
    </alternativeName>
    <alternativeName>
        <fullName evidence="16">p-protein</fullName>
    </alternativeName>
</protein>
<dbReference type="Gene3D" id="3.40.190.10">
    <property type="entry name" value="Periplasmic binding protein-like II"/>
    <property type="match status" value="2"/>
</dbReference>
<dbReference type="Pfam" id="PF00800">
    <property type="entry name" value="PDT"/>
    <property type="match status" value="1"/>
</dbReference>
<evidence type="ECO:0000256" key="4">
    <source>
        <dbReference type="ARBA" id="ARBA00004741"/>
    </source>
</evidence>
<gene>
    <name evidence="22" type="primary">pheA</name>
    <name evidence="22" type="ORF">MSZNOR_3536</name>
</gene>
<dbReference type="SUPFAM" id="SSF55021">
    <property type="entry name" value="ACT-like"/>
    <property type="match status" value="1"/>
</dbReference>
<dbReference type="InterPro" id="IPR008242">
    <property type="entry name" value="Chor_mutase/pphenate_deHydtase"/>
</dbReference>
<evidence type="ECO:0000313" key="22">
    <source>
        <dbReference type="EMBL" id="CAI8905810.1"/>
    </source>
</evidence>
<accession>A0ABM9I5J1</accession>
<keyword evidence="13 22" id="KW-0413">Isomerase</keyword>
<dbReference type="Pfam" id="PF01817">
    <property type="entry name" value="CM_2"/>
    <property type="match status" value="1"/>
</dbReference>
<dbReference type="CDD" id="cd13630">
    <property type="entry name" value="PBP2_PDT_1"/>
    <property type="match status" value="1"/>
</dbReference>
<organism evidence="22 23">
    <name type="scientific">Methylocaldum szegediense</name>
    <dbReference type="NCBI Taxonomy" id="73780"/>
    <lineage>
        <taxon>Bacteria</taxon>
        <taxon>Pseudomonadati</taxon>
        <taxon>Pseudomonadota</taxon>
        <taxon>Gammaproteobacteria</taxon>
        <taxon>Methylococcales</taxon>
        <taxon>Methylococcaceae</taxon>
        <taxon>Methylocaldum</taxon>
    </lineage>
</organism>
<dbReference type="SUPFAM" id="SSF48600">
    <property type="entry name" value="Chorismate mutase II"/>
    <property type="match status" value="1"/>
</dbReference>
<dbReference type="Proteomes" id="UP001162030">
    <property type="component" value="Chromosome"/>
</dbReference>
<evidence type="ECO:0000256" key="16">
    <source>
        <dbReference type="ARBA" id="ARBA00031175"/>
    </source>
</evidence>
<dbReference type="Gene3D" id="1.20.59.10">
    <property type="entry name" value="Chorismate mutase"/>
    <property type="match status" value="1"/>
</dbReference>
<evidence type="ECO:0000256" key="15">
    <source>
        <dbReference type="ARBA" id="ARBA00023268"/>
    </source>
</evidence>
<sequence>MANSNKSSTADTALLQLRKEIDAIDDRILDLLNQRARCAQQVAEIKTAAGEVDCFHRPEREAEVLRRIAENNRGPLSQEAVTRFFRELMSECLALEKPLAVAFLGPQGTFTQQAAYKHFGHAIQALPLPTIDEIFRAVESGACQYGVVPVENSTEGVITHTLDSFLRSFLLIAGEVGLRIHHNLMSTVSSSEEIREVFSHQQSLAQCRGWLDRYLPNVRRTPVSSNAEAARLAAVMPNTAAIAGEVAAELYGLTILERNIEDEPDNTTRFLVIGRNPVGATGNDKTSLLLSTRNNPGALYAVLEPFARHGISMTKIESRPSRRGTWDYVFFIDVEGHRDDPRLAEALKDVEKSVTMLKILGSYPRASF</sequence>
<evidence type="ECO:0000259" key="21">
    <source>
        <dbReference type="PROSITE" id="PS51671"/>
    </source>
</evidence>
<evidence type="ECO:0000256" key="3">
    <source>
        <dbReference type="ARBA" id="ARBA00004496"/>
    </source>
</evidence>
<evidence type="ECO:0000256" key="1">
    <source>
        <dbReference type="ARBA" id="ARBA00000824"/>
    </source>
</evidence>
<dbReference type="InterPro" id="IPR036263">
    <property type="entry name" value="Chorismate_II_sf"/>
</dbReference>
<dbReference type="PANTHER" id="PTHR21022:SF19">
    <property type="entry name" value="PREPHENATE DEHYDRATASE-RELATED"/>
    <property type="match status" value="1"/>
</dbReference>
<evidence type="ECO:0000256" key="18">
    <source>
        <dbReference type="ARBA" id="ARBA00047848"/>
    </source>
</evidence>
<evidence type="ECO:0000256" key="13">
    <source>
        <dbReference type="ARBA" id="ARBA00023235"/>
    </source>
</evidence>
<keyword evidence="23" id="KW-1185">Reference proteome</keyword>
<dbReference type="InterPro" id="IPR001086">
    <property type="entry name" value="Preph_deHydtase"/>
</dbReference>
<dbReference type="InterPro" id="IPR045865">
    <property type="entry name" value="ACT-like_dom_sf"/>
</dbReference>